<dbReference type="RefSeq" id="WP_066691625.1">
    <property type="nucleotide sequence ID" value="NZ_CP117025.1"/>
</dbReference>
<evidence type="ECO:0000259" key="9">
    <source>
        <dbReference type="Pfam" id="PF12704"/>
    </source>
</evidence>
<name>A0ABR5YAJ2_9SPHN</name>
<feature type="domain" description="ABC3 transporter permease C-terminal" evidence="8">
    <location>
        <begin position="690"/>
        <end position="800"/>
    </location>
</feature>
<dbReference type="PANTHER" id="PTHR30572:SF4">
    <property type="entry name" value="ABC TRANSPORTER PERMEASE YTRF"/>
    <property type="match status" value="1"/>
</dbReference>
<comment type="similarity">
    <text evidence="6">Belongs to the ABC-4 integral membrane protein family.</text>
</comment>
<dbReference type="InterPro" id="IPR003838">
    <property type="entry name" value="ABC3_permease_C"/>
</dbReference>
<evidence type="ECO:0000256" key="6">
    <source>
        <dbReference type="ARBA" id="ARBA00038076"/>
    </source>
</evidence>
<evidence type="ECO:0000313" key="10">
    <source>
        <dbReference type="EMBL" id="KZE11866.1"/>
    </source>
</evidence>
<comment type="caution">
    <text evidence="10">The sequence shown here is derived from an EMBL/GenBank/DDBJ whole genome shotgun (WGS) entry which is preliminary data.</text>
</comment>
<feature type="transmembrane region" description="Helical" evidence="7">
    <location>
        <begin position="20"/>
        <end position="41"/>
    </location>
</feature>
<keyword evidence="3 7" id="KW-0812">Transmembrane</keyword>
<keyword evidence="4 7" id="KW-1133">Transmembrane helix</keyword>
<feature type="domain" description="ABC3 transporter permease C-terminal" evidence="8">
    <location>
        <begin position="291"/>
        <end position="403"/>
    </location>
</feature>
<evidence type="ECO:0000256" key="1">
    <source>
        <dbReference type="ARBA" id="ARBA00004651"/>
    </source>
</evidence>
<evidence type="ECO:0000256" key="2">
    <source>
        <dbReference type="ARBA" id="ARBA00022475"/>
    </source>
</evidence>
<dbReference type="PANTHER" id="PTHR30572">
    <property type="entry name" value="MEMBRANE COMPONENT OF TRANSPORTER-RELATED"/>
    <property type="match status" value="1"/>
</dbReference>
<keyword evidence="2" id="KW-1003">Cell membrane</keyword>
<protein>
    <submittedName>
        <fullName evidence="10">Transporter</fullName>
    </submittedName>
</protein>
<dbReference type="Pfam" id="PF12704">
    <property type="entry name" value="MacB_PCD"/>
    <property type="match status" value="1"/>
</dbReference>
<feature type="domain" description="MacB-like periplasmic core" evidence="9">
    <location>
        <begin position="21"/>
        <end position="240"/>
    </location>
</feature>
<feature type="transmembrane region" description="Helical" evidence="7">
    <location>
        <begin position="429"/>
        <end position="453"/>
    </location>
</feature>
<reference evidence="11" key="1">
    <citation type="submission" date="2016-01" db="EMBL/GenBank/DDBJ databases">
        <title>Draft genome of Chromobacterium sp. F49.</title>
        <authorList>
            <person name="Hong K.W."/>
        </authorList>
    </citation>
    <scope>NUCLEOTIDE SEQUENCE [LARGE SCALE GENOMIC DNA]</scope>
    <source>
        <strain evidence="11">CN3</strain>
    </source>
</reference>
<feature type="transmembrane region" description="Helical" evidence="7">
    <location>
        <begin position="767"/>
        <end position="791"/>
    </location>
</feature>
<keyword evidence="11" id="KW-1185">Reference proteome</keyword>
<organism evidence="10 11">
    <name type="scientific">Sphingomonas hankookensis</name>
    <dbReference type="NCBI Taxonomy" id="563996"/>
    <lineage>
        <taxon>Bacteria</taxon>
        <taxon>Pseudomonadati</taxon>
        <taxon>Pseudomonadota</taxon>
        <taxon>Alphaproteobacteria</taxon>
        <taxon>Sphingomonadales</taxon>
        <taxon>Sphingomonadaceae</taxon>
        <taxon>Sphingomonas</taxon>
    </lineage>
</organism>
<dbReference type="InterPro" id="IPR025857">
    <property type="entry name" value="MacB_PCD"/>
</dbReference>
<feature type="transmembrane region" description="Helical" evidence="7">
    <location>
        <begin position="374"/>
        <end position="395"/>
    </location>
</feature>
<feature type="transmembrane region" description="Helical" evidence="7">
    <location>
        <begin position="737"/>
        <end position="755"/>
    </location>
</feature>
<feature type="transmembrane region" description="Helical" evidence="7">
    <location>
        <begin position="340"/>
        <end position="362"/>
    </location>
</feature>
<dbReference type="Proteomes" id="UP000076609">
    <property type="component" value="Unassembled WGS sequence"/>
</dbReference>
<evidence type="ECO:0000256" key="7">
    <source>
        <dbReference type="SAM" id="Phobius"/>
    </source>
</evidence>
<evidence type="ECO:0000256" key="4">
    <source>
        <dbReference type="ARBA" id="ARBA00022989"/>
    </source>
</evidence>
<evidence type="ECO:0000256" key="5">
    <source>
        <dbReference type="ARBA" id="ARBA00023136"/>
    </source>
</evidence>
<dbReference type="InterPro" id="IPR050250">
    <property type="entry name" value="Macrolide_Exporter_MacB"/>
</dbReference>
<dbReference type="Pfam" id="PF02687">
    <property type="entry name" value="FtsX"/>
    <property type="match status" value="2"/>
</dbReference>
<feature type="transmembrane region" description="Helical" evidence="7">
    <location>
        <begin position="685"/>
        <end position="705"/>
    </location>
</feature>
<proteinExistence type="inferred from homology"/>
<accession>A0ABR5YAJ2</accession>
<gene>
    <name evidence="10" type="ORF">AVT10_16970</name>
</gene>
<sequence length="808" mass="86360">MNGSAWVSLYRSLVRHKLYATLNIGGLALGIAVFCVLALYVRFETSFETWLPHHDEIYLVQTELHLPGSPLNGAYPGTMAGMLEQMRQDFPGVVGTRIRGGTDGGTILRDGEAIRADVAQVDPTFLDIFALPIVQGRGGDALSDPTAALVSRRQAQRLFGDGDPIGQTLTIAVDAPERYHVVGVFDDLPANSDMKLSVVIPIPRTPPPAQWTWYRWGTADVGTYLRFADTADDWAFAAKLPAFVRRRAKQDLGPTPDKVIALSLLPITRMHLEPPGAESGGRRLTVVALGIVGVLTLLIAVVNYVNLATARAGLRAREVAMRKVLGADRATLVRQFLGEAMVTVAIAAFAGLVLAELSLPLLNAAGGLTLAFPYALVVPVLIVLVLVIGVLAGLYPALLLSRFPAAAVLAAAHSPGGGRAGNRLREALVIVQFGMAIAFIIGTAVVSVQVAHLRQADLGFRRDGLLVVPSLADKRIFADRARPVLAAFRQLPGVVAVGEGGTGAGGDGETNVDIIAMPADAGPGVTVMAQNVGPGFFRTYSPTLLAGRFFDDAHRSDDASDWTRWPQGRNIVLNRAAVAALGFRSPADAVGRTVDGAMPRTIVGVIDTLRFFTPRIADQATYYQYNRDGVAKPVAAIRFTGDPAAMLDRVRATWRRLIPDVPFVAQTAEDRLAEFYRADEQAMRLFAIGGGLAVAIACIGLWGLAAFNTARRTREIGIRKTLGASSGDIVRLLFGQFLRPVLIANVIAWPLAYLAMRAWLAGFADRIALSLLYFVGAGLLALAIAVLTVLAQAIRASRAAPAWALRHD</sequence>
<evidence type="ECO:0000259" key="8">
    <source>
        <dbReference type="Pfam" id="PF02687"/>
    </source>
</evidence>
<feature type="transmembrane region" description="Helical" evidence="7">
    <location>
        <begin position="284"/>
        <end position="305"/>
    </location>
</feature>
<dbReference type="EMBL" id="LQQO01000033">
    <property type="protein sequence ID" value="KZE11866.1"/>
    <property type="molecule type" value="Genomic_DNA"/>
</dbReference>
<keyword evidence="5 7" id="KW-0472">Membrane</keyword>
<evidence type="ECO:0000256" key="3">
    <source>
        <dbReference type="ARBA" id="ARBA00022692"/>
    </source>
</evidence>
<evidence type="ECO:0000313" key="11">
    <source>
        <dbReference type="Proteomes" id="UP000076609"/>
    </source>
</evidence>
<comment type="subcellular location">
    <subcellularLocation>
        <location evidence="1">Cell membrane</location>
        <topology evidence="1">Multi-pass membrane protein</topology>
    </subcellularLocation>
</comment>